<evidence type="ECO:0000313" key="2">
    <source>
        <dbReference type="Proteomes" id="UP000265520"/>
    </source>
</evidence>
<evidence type="ECO:0000313" key="1">
    <source>
        <dbReference type="EMBL" id="MCI42773.1"/>
    </source>
</evidence>
<sequence length="62" mass="6999">MFQSTDYLSKPFPLPYVLLSLLWSLRNQIANVDFLLVPLVSDGLHRAGRFGGLQFAQICVEC</sequence>
<organism evidence="1 2">
    <name type="scientific">Trifolium medium</name>
    <dbReference type="NCBI Taxonomy" id="97028"/>
    <lineage>
        <taxon>Eukaryota</taxon>
        <taxon>Viridiplantae</taxon>
        <taxon>Streptophyta</taxon>
        <taxon>Embryophyta</taxon>
        <taxon>Tracheophyta</taxon>
        <taxon>Spermatophyta</taxon>
        <taxon>Magnoliopsida</taxon>
        <taxon>eudicotyledons</taxon>
        <taxon>Gunneridae</taxon>
        <taxon>Pentapetalae</taxon>
        <taxon>rosids</taxon>
        <taxon>fabids</taxon>
        <taxon>Fabales</taxon>
        <taxon>Fabaceae</taxon>
        <taxon>Papilionoideae</taxon>
        <taxon>50 kb inversion clade</taxon>
        <taxon>NPAAA clade</taxon>
        <taxon>Hologalegina</taxon>
        <taxon>IRL clade</taxon>
        <taxon>Trifolieae</taxon>
        <taxon>Trifolium</taxon>
    </lineage>
</organism>
<dbReference type="EMBL" id="LXQA010308775">
    <property type="protein sequence ID" value="MCI42773.1"/>
    <property type="molecule type" value="Genomic_DNA"/>
</dbReference>
<name>A0A392S1K6_9FABA</name>
<protein>
    <submittedName>
        <fullName evidence="1">Uncharacterized protein</fullName>
    </submittedName>
</protein>
<keyword evidence="2" id="KW-1185">Reference proteome</keyword>
<comment type="caution">
    <text evidence="1">The sequence shown here is derived from an EMBL/GenBank/DDBJ whole genome shotgun (WGS) entry which is preliminary data.</text>
</comment>
<dbReference type="Proteomes" id="UP000265520">
    <property type="component" value="Unassembled WGS sequence"/>
</dbReference>
<accession>A0A392S1K6</accession>
<reference evidence="1 2" key="1">
    <citation type="journal article" date="2018" name="Front. Plant Sci.">
        <title>Red Clover (Trifolium pratense) and Zigzag Clover (T. medium) - A Picture of Genomic Similarities and Differences.</title>
        <authorList>
            <person name="Dluhosova J."/>
            <person name="Istvanek J."/>
            <person name="Nedelnik J."/>
            <person name="Repkova J."/>
        </authorList>
    </citation>
    <scope>NUCLEOTIDE SEQUENCE [LARGE SCALE GENOMIC DNA]</scope>
    <source>
        <strain evidence="2">cv. 10/8</strain>
        <tissue evidence="1">Leaf</tissue>
    </source>
</reference>
<dbReference type="AlphaFoldDB" id="A0A392S1K6"/>
<proteinExistence type="predicted"/>
<feature type="non-terminal residue" evidence="1">
    <location>
        <position position="62"/>
    </location>
</feature>